<feature type="domain" description="Fibronectin type-III" evidence="2">
    <location>
        <begin position="56"/>
        <end position="145"/>
    </location>
</feature>
<dbReference type="CDD" id="cd00063">
    <property type="entry name" value="FN3"/>
    <property type="match status" value="3"/>
</dbReference>
<dbReference type="Pfam" id="PF00041">
    <property type="entry name" value="fn3"/>
    <property type="match status" value="3"/>
</dbReference>
<dbReference type="InterPro" id="IPR003961">
    <property type="entry name" value="FN3_dom"/>
</dbReference>
<organism evidence="3">
    <name type="scientific">viral metagenome</name>
    <dbReference type="NCBI Taxonomy" id="1070528"/>
    <lineage>
        <taxon>unclassified sequences</taxon>
        <taxon>metagenomes</taxon>
        <taxon>organismal metagenomes</taxon>
    </lineage>
</organism>
<dbReference type="AlphaFoldDB" id="A0A6C0IDY2"/>
<dbReference type="InterPro" id="IPR050964">
    <property type="entry name" value="Striated_Muscle_Regulatory"/>
</dbReference>
<evidence type="ECO:0000259" key="2">
    <source>
        <dbReference type="PROSITE" id="PS50853"/>
    </source>
</evidence>
<dbReference type="PANTHER" id="PTHR13817:SF73">
    <property type="entry name" value="FIBRONECTIN TYPE-III DOMAIN-CONTAINING PROTEIN"/>
    <property type="match status" value="1"/>
</dbReference>
<feature type="domain" description="Fibronectin type-III" evidence="2">
    <location>
        <begin position="235"/>
        <end position="331"/>
    </location>
</feature>
<evidence type="ECO:0000256" key="1">
    <source>
        <dbReference type="ARBA" id="ARBA00022737"/>
    </source>
</evidence>
<evidence type="ECO:0000313" key="3">
    <source>
        <dbReference type="EMBL" id="QHT91318.1"/>
    </source>
</evidence>
<dbReference type="EMBL" id="MN740165">
    <property type="protein sequence ID" value="QHT91318.1"/>
    <property type="molecule type" value="Genomic_DNA"/>
</dbReference>
<keyword evidence="1" id="KW-0677">Repeat</keyword>
<proteinExistence type="predicted"/>
<dbReference type="PROSITE" id="PS50853">
    <property type="entry name" value="FN3"/>
    <property type="match status" value="3"/>
</dbReference>
<name>A0A6C0IDY2_9ZZZZ</name>
<dbReference type="SUPFAM" id="SSF49265">
    <property type="entry name" value="Fibronectin type III"/>
    <property type="match status" value="2"/>
</dbReference>
<dbReference type="InterPro" id="IPR013783">
    <property type="entry name" value="Ig-like_fold"/>
</dbReference>
<reference evidence="3" key="1">
    <citation type="journal article" date="2020" name="Nature">
        <title>Giant virus diversity and host interactions through global metagenomics.</title>
        <authorList>
            <person name="Schulz F."/>
            <person name="Roux S."/>
            <person name="Paez-Espino D."/>
            <person name="Jungbluth S."/>
            <person name="Walsh D.A."/>
            <person name="Denef V.J."/>
            <person name="McMahon K.D."/>
            <person name="Konstantinidis K.T."/>
            <person name="Eloe-Fadrosh E.A."/>
            <person name="Kyrpides N.C."/>
            <person name="Woyke T."/>
        </authorList>
    </citation>
    <scope>NUCLEOTIDE SEQUENCE</scope>
    <source>
        <strain evidence="3">GVMAG-M-3300023184-77</strain>
    </source>
</reference>
<dbReference type="SMART" id="SM00060">
    <property type="entry name" value="FN3"/>
    <property type="match status" value="3"/>
</dbReference>
<feature type="domain" description="Fibronectin type-III" evidence="2">
    <location>
        <begin position="146"/>
        <end position="234"/>
    </location>
</feature>
<sequence>MALPPNYNSPLTEDYLSKTLGSNTVPLLSDYPSLGQNTVPLRSDYPIQGFVPPPPAPGIPTINSVTKGNGQVTILFTPAEGDHESTTYTATVYPDLKKISPTENDPTTILVTGLTNGTSYNFTVTAKNRGGEITSEIFLNVIPAAVPSAPRNVVATRGNTSVSVSFTAPDSNGGSPITEYTVTSNQGNTGKGSSSPITISDLTNGTSYTFTVTAKNNEGSSPPSTASIVVIPATTPSAPTSVSIIEGDNEVTIRYSPPSNNGGSPITGYTVTSVPVKTITVPAISVANPSPDIRVTGLTNGTKYTFTIRAINEVGPGAPHTIEGTPVAPPPPVRFYTTNLKVRLPTLTPGAYFDNNFDGTEQQVFLDNYKFANTSYYLTPSTPAKTYHGINDQGFLFIRSKDNTPHYITDTITDGNLTFKDRKNKNVPYKSSDNGAFQMVCPIVGTARTITSLVPITITTNLISYRELRFYLVNNWKATKIGNVIPTGKGADPFFSVNFFRFPEQIYFDNFANYDTIPTSPTLTTLPTDITPTNKTNLYILDSDQKPHYFFWDNTGVINVFKTKYTSAPYDFTGNVDYTYKIKLNIITTPSNININSTFLTEPVNFLKLRPDPTLESKMNLYRDPTPSTSRYVLPTHLYGLNLKVKAIDLILPDGKHCDLSTGNSGISNCPKYTKNTQRIKLNADGTIGRGAPITTTAAVQDAIDADQPLIDKYESSNLNEDKTCLNNTKTGSISAANFGGEVFFKNPTGLTPGTTLTNKTNLVIRHTTSNKYFNIDPVTNIQTINFKNPSNQNVKLNYIYNNIWKISNTNNTQVRYVMLYKESDNSKKAIKISDEIKTIDVGNGVTPFTMDGDSTTGGFNKTRKKYKI</sequence>
<dbReference type="PANTHER" id="PTHR13817">
    <property type="entry name" value="TITIN"/>
    <property type="match status" value="1"/>
</dbReference>
<protein>
    <recommendedName>
        <fullName evidence="2">Fibronectin type-III domain-containing protein</fullName>
    </recommendedName>
</protein>
<dbReference type="Gene3D" id="2.60.40.10">
    <property type="entry name" value="Immunoglobulins"/>
    <property type="match status" value="3"/>
</dbReference>
<accession>A0A6C0IDY2</accession>
<dbReference type="InterPro" id="IPR036116">
    <property type="entry name" value="FN3_sf"/>
</dbReference>